<accession>A0AAD6LUT3</accession>
<protein>
    <submittedName>
        <fullName evidence="1">Uncharacterized protein</fullName>
    </submittedName>
</protein>
<keyword evidence="2" id="KW-1185">Reference proteome</keyword>
<proteinExistence type="predicted"/>
<dbReference type="AlphaFoldDB" id="A0AAD6LUT3"/>
<comment type="caution">
    <text evidence="1">The sequence shown here is derived from an EMBL/GenBank/DDBJ whole genome shotgun (WGS) entry which is preliminary data.</text>
</comment>
<dbReference type="Proteomes" id="UP001164929">
    <property type="component" value="Chromosome 14"/>
</dbReference>
<sequence>MKNKRCSWWVRTGFRVFFRRIGLLYSCGFSIFT</sequence>
<name>A0AAD6LUT3_9ROSI</name>
<evidence type="ECO:0000313" key="2">
    <source>
        <dbReference type="Proteomes" id="UP001164929"/>
    </source>
</evidence>
<gene>
    <name evidence="1" type="ORF">NC653_033889</name>
</gene>
<dbReference type="EMBL" id="JAQIZT010000014">
    <property type="protein sequence ID" value="KAJ6973684.1"/>
    <property type="molecule type" value="Genomic_DNA"/>
</dbReference>
<organism evidence="1 2">
    <name type="scientific">Populus alba x Populus x berolinensis</name>
    <dbReference type="NCBI Taxonomy" id="444605"/>
    <lineage>
        <taxon>Eukaryota</taxon>
        <taxon>Viridiplantae</taxon>
        <taxon>Streptophyta</taxon>
        <taxon>Embryophyta</taxon>
        <taxon>Tracheophyta</taxon>
        <taxon>Spermatophyta</taxon>
        <taxon>Magnoliopsida</taxon>
        <taxon>eudicotyledons</taxon>
        <taxon>Gunneridae</taxon>
        <taxon>Pentapetalae</taxon>
        <taxon>rosids</taxon>
        <taxon>fabids</taxon>
        <taxon>Malpighiales</taxon>
        <taxon>Salicaceae</taxon>
        <taxon>Saliceae</taxon>
        <taxon>Populus</taxon>
    </lineage>
</organism>
<reference evidence="1" key="1">
    <citation type="journal article" date="2023" name="Mol. Ecol. Resour.">
        <title>Chromosome-level genome assembly of a triploid poplar Populus alba 'Berolinensis'.</title>
        <authorList>
            <person name="Chen S."/>
            <person name="Yu Y."/>
            <person name="Wang X."/>
            <person name="Wang S."/>
            <person name="Zhang T."/>
            <person name="Zhou Y."/>
            <person name="He R."/>
            <person name="Meng N."/>
            <person name="Wang Y."/>
            <person name="Liu W."/>
            <person name="Liu Z."/>
            <person name="Liu J."/>
            <person name="Guo Q."/>
            <person name="Huang H."/>
            <person name="Sederoff R.R."/>
            <person name="Wang G."/>
            <person name="Qu G."/>
            <person name="Chen S."/>
        </authorList>
    </citation>
    <scope>NUCLEOTIDE SEQUENCE</scope>
    <source>
        <strain evidence="1">SC-2020</strain>
    </source>
</reference>
<evidence type="ECO:0000313" key="1">
    <source>
        <dbReference type="EMBL" id="KAJ6973684.1"/>
    </source>
</evidence>